<evidence type="ECO:0000313" key="1">
    <source>
        <dbReference type="Proteomes" id="UP000887578"/>
    </source>
</evidence>
<organism evidence="1 2">
    <name type="scientific">Panagrolaimus davidi</name>
    <dbReference type="NCBI Taxonomy" id="227884"/>
    <lineage>
        <taxon>Eukaryota</taxon>
        <taxon>Metazoa</taxon>
        <taxon>Ecdysozoa</taxon>
        <taxon>Nematoda</taxon>
        <taxon>Chromadorea</taxon>
        <taxon>Rhabditida</taxon>
        <taxon>Tylenchina</taxon>
        <taxon>Panagrolaimomorpha</taxon>
        <taxon>Panagrolaimoidea</taxon>
        <taxon>Panagrolaimidae</taxon>
        <taxon>Panagrolaimus</taxon>
    </lineage>
</organism>
<dbReference type="Proteomes" id="UP000887578">
    <property type="component" value="Unplaced"/>
</dbReference>
<name>A0A914PRD0_9BILA</name>
<proteinExistence type="predicted"/>
<accession>A0A914PRD0</accession>
<keyword evidence="1" id="KW-1185">Reference proteome</keyword>
<dbReference type="AlphaFoldDB" id="A0A914PRD0"/>
<sequence>MQSEKEYMDAATKSSHPTFHQSMIIYLIENASTPTLIKLYQCNKAMKALVKKYIKTFYCDYLYIQSSDAKLEFQPLSFNENGYIQLNVRINDDKYFTGMKPLKVKQQLSIKLTKKSDEAAVDDLLTKVDISEILSLYVDMTKLEKKQLLGMLNPNMEKIDLDITRVGGMNCLPYFLENFPFLTELSIPWRNEKTSLTKGSKIARERKLSSLYLTNIREYIAPKKLVRFVERQMTKDAKVRFHFSWFGDLPDFYQSTMQAHLPESVSFYKWGMKTFDSDSDLSEN</sequence>
<dbReference type="WBParaSite" id="PDA_v2.g17377.t1">
    <property type="protein sequence ID" value="PDA_v2.g17377.t1"/>
    <property type="gene ID" value="PDA_v2.g17377"/>
</dbReference>
<evidence type="ECO:0000313" key="2">
    <source>
        <dbReference type="WBParaSite" id="PDA_v2.g17377.t1"/>
    </source>
</evidence>
<reference evidence="2" key="1">
    <citation type="submission" date="2022-11" db="UniProtKB">
        <authorList>
            <consortium name="WormBaseParasite"/>
        </authorList>
    </citation>
    <scope>IDENTIFICATION</scope>
</reference>
<protein>
    <submittedName>
        <fullName evidence="2">DUF38 domain-containing protein</fullName>
    </submittedName>
</protein>